<dbReference type="EMBL" id="HM211303">
    <property type="protein sequence ID" value="ADN95155.1"/>
    <property type="molecule type" value="Genomic_DNA"/>
</dbReference>
<organism evidence="9">
    <name type="scientific">Staphylococcus aureus</name>
    <dbReference type="NCBI Taxonomy" id="1280"/>
    <lineage>
        <taxon>Bacteria</taxon>
        <taxon>Bacillati</taxon>
        <taxon>Bacillota</taxon>
        <taxon>Bacilli</taxon>
        <taxon>Bacillales</taxon>
        <taxon>Staphylococcaceae</taxon>
        <taxon>Staphylococcus</taxon>
    </lineage>
</organism>
<evidence type="ECO:0000313" key="9">
    <source>
        <dbReference type="EMBL" id="ADN95155.1"/>
    </source>
</evidence>
<gene>
    <name evidence="9" type="primary">scn</name>
</gene>
<proteinExistence type="inferred from homology"/>
<dbReference type="EMBL" id="HM228919">
    <property type="protein sequence ID" value="ADN53656.1"/>
    <property type="molecule type" value="Genomic_DNA"/>
</dbReference>
<dbReference type="Pfam" id="PF11546">
    <property type="entry name" value="CompInhib_SCIN"/>
    <property type="match status" value="1"/>
</dbReference>
<evidence type="ECO:0000256" key="6">
    <source>
        <dbReference type="ARBA" id="ARBA00023026"/>
    </source>
</evidence>
<evidence type="ECO:0000256" key="7">
    <source>
        <dbReference type="ARBA" id="ARBA00025334"/>
    </source>
</evidence>
<accession>E2FYX6</accession>
<dbReference type="Gene3D" id="1.20.1270.10">
    <property type="match status" value="1"/>
</dbReference>
<evidence type="ECO:0000256" key="3">
    <source>
        <dbReference type="ARBA" id="ARBA00015649"/>
    </source>
</evidence>
<name>E2FYX6_STAAU</name>
<comment type="function">
    <text evidence="7">Involved in countering the first line of host defense mechanisms. Efficiently inhibits opsonization, phagocytosis and killing of S.aureus by human neutrophils. Acts by binding and stabilizing human C3 convertases (C4b2a and C3bBb), leading to their inactivation. The convertases are no longer able to cleave complement C3, therefore preventing further C3b deposition on the bacterial surface and phagocytosis of the bacterium. Also prevents C5a-induced neutrophil responses.</text>
</comment>
<reference evidence="9" key="1">
    <citation type="journal article" date="2010" name="Mol. Microbiol.">
        <title>Adaptation of Staphylococcus aureus to ruminant and equine hosts involves SaPI-carried variants of von Willebrand factor-binding protein.</title>
        <authorList>
            <person name="Viana D."/>
            <person name="Blanco J."/>
            <person name="Tormo-Mas M.A."/>
            <person name="Selva L."/>
            <person name="Guinane C.M."/>
            <person name="Baselga R."/>
            <person name="Corpa J.M."/>
            <person name="Lasa I."/>
            <person name="Novick R.P."/>
            <person name="Fitzgerald J.R."/>
            <person name="Penades J.R."/>
        </authorList>
    </citation>
    <scope>NUCLEOTIDE SEQUENCE</scope>
    <source>
        <strain evidence="9">BA4</strain>
        <strain evidence="8">JP5338</strain>
    </source>
</reference>
<dbReference type="GO" id="GO:0005576">
    <property type="term" value="C:extracellular region"/>
    <property type="evidence" value="ECO:0007669"/>
    <property type="project" value="UniProtKB-SubCell"/>
</dbReference>
<keyword evidence="6" id="KW-0843">Virulence</keyword>
<dbReference type="InterPro" id="IPR029048">
    <property type="entry name" value="HSP70_C_sf"/>
</dbReference>
<evidence type="ECO:0000256" key="5">
    <source>
        <dbReference type="ARBA" id="ARBA00022729"/>
    </source>
</evidence>
<evidence type="ECO:0000256" key="4">
    <source>
        <dbReference type="ARBA" id="ARBA00022525"/>
    </source>
</evidence>
<protein>
    <recommendedName>
        <fullName evidence="3">Staphylococcal complement inhibitor</fullName>
    </recommendedName>
</protein>
<keyword evidence="4" id="KW-0964">Secreted</keyword>
<evidence type="ECO:0000256" key="1">
    <source>
        <dbReference type="ARBA" id="ARBA00004613"/>
    </source>
</evidence>
<comment type="similarity">
    <text evidence="2">Belongs to the SCIN family.</text>
</comment>
<dbReference type="InterPro" id="IPR021612">
    <property type="entry name" value="SCIN"/>
</dbReference>
<dbReference type="AlphaFoldDB" id="E2FYX6"/>
<evidence type="ECO:0000256" key="2">
    <source>
        <dbReference type="ARBA" id="ARBA00007022"/>
    </source>
</evidence>
<keyword evidence="5" id="KW-0732">Signal</keyword>
<comment type="subcellular location">
    <subcellularLocation>
        <location evidence="1">Secreted</location>
    </subcellularLocation>
</comment>
<sequence length="124" mass="14081">MNEKEKLIMKLKKCIMTTALAIGVAASSIGVYEGSAKASTDKQITANEYYDQKLAKELKDLLNELNVNVLATSSLDPYYKRNVQMYGFKAKMVVKSKNYSKMSIAKEELENIYREIDEALANYY</sequence>
<evidence type="ECO:0000313" key="8">
    <source>
        <dbReference type="EMBL" id="ADN53656.1"/>
    </source>
</evidence>